<protein>
    <submittedName>
        <fullName evidence="1">Roadblock/LC7 domain-containing protein</fullName>
    </submittedName>
</protein>
<proteinExistence type="predicted"/>
<reference evidence="2" key="1">
    <citation type="submission" date="2016-10" db="EMBL/GenBank/DDBJ databases">
        <authorList>
            <person name="Varghese N."/>
        </authorList>
    </citation>
    <scope>NUCLEOTIDE SEQUENCE [LARGE SCALE GENOMIC DNA]</scope>
    <source>
        <strain evidence="2">HL 19</strain>
    </source>
</reference>
<keyword evidence="2" id="KW-1185">Reference proteome</keyword>
<dbReference type="AlphaFoldDB" id="A0A0P9ECZ3"/>
<dbReference type="PIRSF" id="PIRSF006821">
    <property type="entry name" value="UCP006821"/>
    <property type="match status" value="1"/>
</dbReference>
<name>A0A0P9ECZ3_9GAMM</name>
<accession>A0A0P9ECZ3</accession>
<dbReference type="OrthoDB" id="8562534at2"/>
<dbReference type="Proteomes" id="UP000183104">
    <property type="component" value="Unassembled WGS sequence"/>
</dbReference>
<dbReference type="RefSeq" id="WP_054966164.1">
    <property type="nucleotide sequence ID" value="NZ_FMUN01000003.1"/>
</dbReference>
<sequence length="112" mass="12407">MANLDELMQVKGTIAAVRFREDGSLAQQVGDISSANADLASDMCSATNQLMQQEADLFAAYSGMRGWTPPEGWAMHGDEYSIWALGEFACIVRNAEVSYNELYRVLNHLAHY</sequence>
<dbReference type="Pfam" id="PF09941">
    <property type="entry name" value="DUF2173"/>
    <property type="match status" value="1"/>
</dbReference>
<dbReference type="InterPro" id="IPR018685">
    <property type="entry name" value="DUF2173"/>
</dbReference>
<evidence type="ECO:0000313" key="2">
    <source>
        <dbReference type="Proteomes" id="UP000183104"/>
    </source>
</evidence>
<dbReference type="EMBL" id="FMUN01000003">
    <property type="protein sequence ID" value="SCY17854.1"/>
    <property type="molecule type" value="Genomic_DNA"/>
</dbReference>
<organism evidence="1 2">
    <name type="scientific">Thiohalorhabdus denitrificans</name>
    <dbReference type="NCBI Taxonomy" id="381306"/>
    <lineage>
        <taxon>Bacteria</taxon>
        <taxon>Pseudomonadati</taxon>
        <taxon>Pseudomonadota</taxon>
        <taxon>Gammaproteobacteria</taxon>
        <taxon>Thiohalorhabdales</taxon>
        <taxon>Thiohalorhabdaceae</taxon>
        <taxon>Thiohalorhabdus</taxon>
    </lineage>
</organism>
<evidence type="ECO:0000313" key="1">
    <source>
        <dbReference type="EMBL" id="SCY17854.1"/>
    </source>
</evidence>
<gene>
    <name evidence="1" type="ORF">SAMN05661077_1454</name>
</gene>
<dbReference type="STRING" id="381306.AN478_08430"/>